<dbReference type="InterPro" id="IPR016155">
    <property type="entry name" value="Mopterin_synth/thiamin_S_b"/>
</dbReference>
<comment type="similarity">
    <text evidence="1 2">Belongs to the UPF0125 (RnfH) family.</text>
</comment>
<dbReference type="Pfam" id="PF03658">
    <property type="entry name" value="Ub-RnfH"/>
    <property type="match status" value="1"/>
</dbReference>
<name>A0A930XXP1_9GAMM</name>
<dbReference type="SUPFAM" id="SSF54285">
    <property type="entry name" value="MoaD/ThiS"/>
    <property type="match status" value="1"/>
</dbReference>
<dbReference type="PANTHER" id="PTHR37483:SF1">
    <property type="entry name" value="UPF0125 PROTEIN RATB"/>
    <property type="match status" value="1"/>
</dbReference>
<evidence type="ECO:0000313" key="3">
    <source>
        <dbReference type="EMBL" id="MBF2734844.1"/>
    </source>
</evidence>
<dbReference type="Gene3D" id="3.10.20.280">
    <property type="entry name" value="RnfH-like"/>
    <property type="match status" value="1"/>
</dbReference>
<dbReference type="PANTHER" id="PTHR37483">
    <property type="entry name" value="UPF0125 PROTEIN RATB"/>
    <property type="match status" value="1"/>
</dbReference>
<comment type="caution">
    <text evidence="3">The sequence shown here is derived from an EMBL/GenBank/DDBJ whole genome shotgun (WGS) entry which is preliminary data.</text>
</comment>
<organism evidence="3 4">
    <name type="scientific">Candidatus Amphirhobacter heronislandensis</name>
    <dbReference type="NCBI Taxonomy" id="1732024"/>
    <lineage>
        <taxon>Bacteria</taxon>
        <taxon>Pseudomonadati</taxon>
        <taxon>Pseudomonadota</taxon>
        <taxon>Gammaproteobacteria</taxon>
        <taxon>Candidatus Tethybacterales</taxon>
        <taxon>Candidatus Tethybacteraceae</taxon>
        <taxon>Candidatus Amphirhobacter</taxon>
    </lineage>
</organism>
<sequence>MSTAACEVEVVYAPPPPAAVFRRQVSLQAPATVAAAIAASGLLEAHPELGPAGQIAAGVFSRRTALDAPLAAGDRVEVYRPLRARRHGPPR</sequence>
<protein>
    <recommendedName>
        <fullName evidence="2">UPF0125 protein ISN26_01950</fullName>
    </recommendedName>
</protein>
<gene>
    <name evidence="3" type="ORF">ISN26_01950</name>
</gene>
<dbReference type="Proteomes" id="UP000604381">
    <property type="component" value="Unassembled WGS sequence"/>
</dbReference>
<keyword evidence="4" id="KW-1185">Reference proteome</keyword>
<dbReference type="AlphaFoldDB" id="A0A930XXP1"/>
<evidence type="ECO:0000256" key="2">
    <source>
        <dbReference type="HAMAP-Rule" id="MF_00460"/>
    </source>
</evidence>
<evidence type="ECO:0000313" key="4">
    <source>
        <dbReference type="Proteomes" id="UP000604381"/>
    </source>
</evidence>
<dbReference type="EMBL" id="JADHEI010000028">
    <property type="protein sequence ID" value="MBF2734844.1"/>
    <property type="molecule type" value="Genomic_DNA"/>
</dbReference>
<reference evidence="3" key="1">
    <citation type="submission" date="2020-10" db="EMBL/GenBank/DDBJ databases">
        <title>An improved Amphimedon queenslandica hologenome assembly reveals how three proteobacterial symbionts can extend the metabolic phenotypic of their marine sponge host.</title>
        <authorList>
            <person name="Degnan B."/>
            <person name="Degnan S."/>
            <person name="Xiang X."/>
        </authorList>
    </citation>
    <scope>NUCLEOTIDE SEQUENCE</scope>
    <source>
        <strain evidence="3">AqS2</strain>
    </source>
</reference>
<proteinExistence type="inferred from homology"/>
<evidence type="ECO:0000256" key="1">
    <source>
        <dbReference type="ARBA" id="ARBA00010645"/>
    </source>
</evidence>
<dbReference type="InterPro" id="IPR005346">
    <property type="entry name" value="RnfH"/>
</dbReference>
<dbReference type="InterPro" id="IPR037021">
    <property type="entry name" value="RnfH_sf"/>
</dbReference>
<accession>A0A930XXP1</accession>
<dbReference type="HAMAP" id="MF_00460">
    <property type="entry name" value="UPF0125_RnfH"/>
    <property type="match status" value="1"/>
</dbReference>